<evidence type="ECO:0000256" key="3">
    <source>
        <dbReference type="ARBA" id="ARBA00022695"/>
    </source>
</evidence>
<dbReference type="PANTHER" id="PTHR24559:SF444">
    <property type="entry name" value="REVERSE TRANSCRIPTASE DOMAIN-CONTAINING PROTEIN"/>
    <property type="match status" value="1"/>
</dbReference>
<keyword evidence="6" id="KW-0378">Hydrolase</keyword>
<evidence type="ECO:0000313" key="10">
    <source>
        <dbReference type="Proteomes" id="UP000488956"/>
    </source>
</evidence>
<dbReference type="GO" id="GO:0008233">
    <property type="term" value="F:peptidase activity"/>
    <property type="evidence" value="ECO:0007669"/>
    <property type="project" value="UniProtKB-KW"/>
</dbReference>
<evidence type="ECO:0000256" key="7">
    <source>
        <dbReference type="ARBA" id="ARBA00022918"/>
    </source>
</evidence>
<evidence type="ECO:0000256" key="6">
    <source>
        <dbReference type="ARBA" id="ARBA00022801"/>
    </source>
</evidence>
<dbReference type="GO" id="GO:0006508">
    <property type="term" value="P:proteolysis"/>
    <property type="evidence" value="ECO:0007669"/>
    <property type="project" value="UniProtKB-KW"/>
</dbReference>
<keyword evidence="5" id="KW-0255">Endonuclease</keyword>
<protein>
    <recommendedName>
        <fullName evidence="8">Reverse transcriptase domain-containing protein</fullName>
    </recommendedName>
</protein>
<keyword evidence="2" id="KW-0808">Transferase</keyword>
<keyword evidence="3" id="KW-0548">Nucleotidyltransferase</keyword>
<evidence type="ECO:0000259" key="8">
    <source>
        <dbReference type="Pfam" id="PF00078"/>
    </source>
</evidence>
<dbReference type="Proteomes" id="UP000488956">
    <property type="component" value="Unassembled WGS sequence"/>
</dbReference>
<dbReference type="Gene3D" id="2.40.70.10">
    <property type="entry name" value="Acid Proteases"/>
    <property type="match status" value="1"/>
</dbReference>
<feature type="domain" description="Reverse transcriptase" evidence="8">
    <location>
        <begin position="334"/>
        <end position="467"/>
    </location>
</feature>
<dbReference type="FunFam" id="3.10.10.10:FF:000007">
    <property type="entry name" value="Retrovirus-related Pol polyprotein from transposon 17.6-like Protein"/>
    <property type="match status" value="1"/>
</dbReference>
<dbReference type="InterPro" id="IPR043128">
    <property type="entry name" value="Rev_trsase/Diguanyl_cyclase"/>
</dbReference>
<sequence length="522" mass="57904">MEVAGTRRHMKLDIGARYTVAGTDWMQSGDRVVRAAPVDYVEGIGGFLLDVVGVWAFRMCNIFGEVISVEACIVSGCTDEFLLGVDFMRGHGAMMDFERNEVCYTTAGRAVVIPFRTHGDTENARVAAVLMVRRTELAGCTVTPIEVSVAADDGGGIFLPTVNTMLEATVTKVKNGKVLVPAVNAKNDKARLLARRELGQWIPMSSDVEVLRVNGELQRVRINEWLDGLGDSHEPLEDDENVNIGVEDESSQQLITKLLRVYRQLTADKGDCPPAASLSTEHHIDTGDAAPIMLKRRRQAQSESTVVEENVRKMLAAGVIEEGDSAWGFPVVLVRKKDGEVRFCVDYRALNKVSKKDVYPLPWIDETLDALGGALLFSTLDLKAGYWQIRVAEKDKAKTAFTTQQGLYQFVRMPVGLTNALSTFQRMMNSALRGLTWTTCLVYLDDIVVYTRGGIEQHVLELACVFAARRMEYLGHELSADGVRPLDRLVTAVRDFPQPRDAVEGKRRKSVSLYRPTKPTIY</sequence>
<dbReference type="GO" id="GO:0003964">
    <property type="term" value="F:RNA-directed DNA polymerase activity"/>
    <property type="evidence" value="ECO:0007669"/>
    <property type="project" value="UniProtKB-KW"/>
</dbReference>
<dbReference type="EMBL" id="QXFX01000697">
    <property type="protein sequence ID" value="KAE9106866.1"/>
    <property type="molecule type" value="Genomic_DNA"/>
</dbReference>
<evidence type="ECO:0000256" key="2">
    <source>
        <dbReference type="ARBA" id="ARBA00022679"/>
    </source>
</evidence>
<dbReference type="InterPro" id="IPR021109">
    <property type="entry name" value="Peptidase_aspartic_dom_sf"/>
</dbReference>
<dbReference type="InterPro" id="IPR053134">
    <property type="entry name" value="RNA-dir_DNA_polymerase"/>
</dbReference>
<keyword evidence="7" id="KW-0695">RNA-directed DNA polymerase</keyword>
<evidence type="ECO:0000256" key="5">
    <source>
        <dbReference type="ARBA" id="ARBA00022759"/>
    </source>
</evidence>
<gene>
    <name evidence="9" type="ORF">PF010_g12472</name>
</gene>
<evidence type="ECO:0000256" key="1">
    <source>
        <dbReference type="ARBA" id="ARBA00022670"/>
    </source>
</evidence>
<evidence type="ECO:0000313" key="9">
    <source>
        <dbReference type="EMBL" id="KAE9106866.1"/>
    </source>
</evidence>
<accession>A0A6G0L2N4</accession>
<reference evidence="9 10" key="1">
    <citation type="submission" date="2018-09" db="EMBL/GenBank/DDBJ databases">
        <title>Genomic investigation of the strawberry pathogen Phytophthora fragariae indicates pathogenicity is determined by transcriptional variation in three key races.</title>
        <authorList>
            <person name="Adams T.M."/>
            <person name="Armitage A.D."/>
            <person name="Sobczyk M.K."/>
            <person name="Bates H.J."/>
            <person name="Dunwell J.M."/>
            <person name="Nellist C.F."/>
            <person name="Harrison R.J."/>
        </authorList>
    </citation>
    <scope>NUCLEOTIDE SEQUENCE [LARGE SCALE GENOMIC DNA]</scope>
    <source>
        <strain evidence="9 10">ONT-3</strain>
    </source>
</reference>
<keyword evidence="4" id="KW-0540">Nuclease</keyword>
<dbReference type="InterPro" id="IPR000477">
    <property type="entry name" value="RT_dom"/>
</dbReference>
<dbReference type="Pfam" id="PF00078">
    <property type="entry name" value="RVT_1"/>
    <property type="match status" value="1"/>
</dbReference>
<name>A0A6G0L2N4_9STRA</name>
<dbReference type="Gene3D" id="3.10.10.10">
    <property type="entry name" value="HIV Type 1 Reverse Transcriptase, subunit A, domain 1"/>
    <property type="match status" value="1"/>
</dbReference>
<organism evidence="9 10">
    <name type="scientific">Phytophthora fragariae</name>
    <dbReference type="NCBI Taxonomy" id="53985"/>
    <lineage>
        <taxon>Eukaryota</taxon>
        <taxon>Sar</taxon>
        <taxon>Stramenopiles</taxon>
        <taxon>Oomycota</taxon>
        <taxon>Peronosporomycetes</taxon>
        <taxon>Peronosporales</taxon>
        <taxon>Peronosporaceae</taxon>
        <taxon>Phytophthora</taxon>
    </lineage>
</organism>
<dbReference type="CDD" id="cd01647">
    <property type="entry name" value="RT_LTR"/>
    <property type="match status" value="1"/>
</dbReference>
<evidence type="ECO:0000256" key="4">
    <source>
        <dbReference type="ARBA" id="ARBA00022722"/>
    </source>
</evidence>
<dbReference type="Gene3D" id="3.30.70.270">
    <property type="match status" value="1"/>
</dbReference>
<dbReference type="SUPFAM" id="SSF56672">
    <property type="entry name" value="DNA/RNA polymerases"/>
    <property type="match status" value="1"/>
</dbReference>
<proteinExistence type="predicted"/>
<dbReference type="AlphaFoldDB" id="A0A6G0L2N4"/>
<dbReference type="GO" id="GO:0004519">
    <property type="term" value="F:endonuclease activity"/>
    <property type="evidence" value="ECO:0007669"/>
    <property type="project" value="UniProtKB-KW"/>
</dbReference>
<dbReference type="InterPro" id="IPR043502">
    <property type="entry name" value="DNA/RNA_pol_sf"/>
</dbReference>
<comment type="caution">
    <text evidence="9">The sequence shown here is derived from an EMBL/GenBank/DDBJ whole genome shotgun (WGS) entry which is preliminary data.</text>
</comment>
<keyword evidence="1" id="KW-0645">Protease</keyword>
<dbReference type="PANTHER" id="PTHR24559">
    <property type="entry name" value="TRANSPOSON TY3-I GAG-POL POLYPROTEIN"/>
    <property type="match status" value="1"/>
</dbReference>